<evidence type="ECO:0000313" key="2">
    <source>
        <dbReference type="Proteomes" id="UP000252797"/>
    </source>
</evidence>
<comment type="caution">
    <text evidence="1">The sequence shown here is derived from an EMBL/GenBank/DDBJ whole genome shotgun (WGS) entry which is preliminary data.</text>
</comment>
<dbReference type="Proteomes" id="UP000252797">
    <property type="component" value="Unassembled WGS sequence"/>
</dbReference>
<name>A0A367CEH0_9ENTE</name>
<sequence>MQYIVVIEKLDGERVQKEFSNYREALCCATDYRRVKQSKILKEKTIVNEFYY</sequence>
<protein>
    <submittedName>
        <fullName evidence="1">Uncharacterized protein</fullName>
    </submittedName>
</protein>
<evidence type="ECO:0000313" key="1">
    <source>
        <dbReference type="EMBL" id="RCA10762.1"/>
    </source>
</evidence>
<accession>A0A367CEH0</accession>
<organism evidence="1 2">
    <name type="scientific">Enterococcus durans</name>
    <dbReference type="NCBI Taxonomy" id="53345"/>
    <lineage>
        <taxon>Bacteria</taxon>
        <taxon>Bacillati</taxon>
        <taxon>Bacillota</taxon>
        <taxon>Bacilli</taxon>
        <taxon>Lactobacillales</taxon>
        <taxon>Enterococcaceae</taxon>
        <taxon>Enterococcus</taxon>
    </lineage>
</organism>
<dbReference type="EMBL" id="LEPB01000004">
    <property type="protein sequence ID" value="RCA10762.1"/>
    <property type="molecule type" value="Genomic_DNA"/>
</dbReference>
<proteinExistence type="predicted"/>
<dbReference type="AlphaFoldDB" id="A0A367CEH0"/>
<reference evidence="1 2" key="1">
    <citation type="submission" date="2015-06" db="EMBL/GenBank/DDBJ databases">
        <title>The Genome Sequence of Enterococcus durans 4EA1.</title>
        <authorList>
            <consortium name="The Broad Institute Genomics Platform"/>
            <consortium name="The Broad Institute Genome Sequencing Center for Infectious Disease"/>
            <person name="Earl A.M."/>
            <person name="Van Tyne D."/>
            <person name="Lebreton F."/>
            <person name="Saavedra J.T."/>
            <person name="Gilmore M.S."/>
            <person name="Manson Mcguire A."/>
            <person name="Clock S."/>
            <person name="Crupain M."/>
            <person name="Rangan U."/>
            <person name="Young S."/>
            <person name="Abouelleil A."/>
            <person name="Cao P."/>
            <person name="Chapman S.B."/>
            <person name="Griggs A."/>
            <person name="Priest M."/>
            <person name="Shea T."/>
            <person name="Wortman J."/>
            <person name="Nusbaum C."/>
            <person name="Birren B."/>
        </authorList>
    </citation>
    <scope>NUCLEOTIDE SEQUENCE [LARGE SCALE GENOMIC DNA]</scope>
    <source>
        <strain evidence="1 2">4EA1</strain>
    </source>
</reference>
<gene>
    <name evidence="1" type="ORF">EA71_01515</name>
</gene>